<sequence length="88" mass="9719">MKGTMVTAVKGTETIMRNVARFKRYLPACHPTREDLTMPSEAEHVSDGESDTNTKNPGASCPDYSTDVATDAHMNFLHGLPRPLDDRI</sequence>
<feature type="compositionally biased region" description="Basic and acidic residues" evidence="1">
    <location>
        <begin position="32"/>
        <end position="47"/>
    </location>
</feature>
<dbReference type="AlphaFoldDB" id="A0AAV7W2C3"/>
<accession>A0AAV7W2C3</accession>
<reference evidence="2" key="1">
    <citation type="journal article" date="2022" name="bioRxiv">
        <title>Sequencing and chromosome-scale assembly of the giantPleurodeles waltlgenome.</title>
        <authorList>
            <person name="Brown T."/>
            <person name="Elewa A."/>
            <person name="Iarovenko S."/>
            <person name="Subramanian E."/>
            <person name="Araus A.J."/>
            <person name="Petzold A."/>
            <person name="Susuki M."/>
            <person name="Suzuki K.-i.T."/>
            <person name="Hayashi T."/>
            <person name="Toyoda A."/>
            <person name="Oliveira C."/>
            <person name="Osipova E."/>
            <person name="Leigh N.D."/>
            <person name="Simon A."/>
            <person name="Yun M.H."/>
        </authorList>
    </citation>
    <scope>NUCLEOTIDE SEQUENCE</scope>
    <source>
        <strain evidence="2">20211129_DDA</strain>
        <tissue evidence="2">Liver</tissue>
    </source>
</reference>
<evidence type="ECO:0000313" key="3">
    <source>
        <dbReference type="Proteomes" id="UP001066276"/>
    </source>
</evidence>
<proteinExistence type="predicted"/>
<protein>
    <submittedName>
        <fullName evidence="2">Uncharacterized protein</fullName>
    </submittedName>
</protein>
<evidence type="ECO:0000256" key="1">
    <source>
        <dbReference type="SAM" id="MobiDB-lite"/>
    </source>
</evidence>
<dbReference type="EMBL" id="JANPWB010000002">
    <property type="protein sequence ID" value="KAJ1207027.1"/>
    <property type="molecule type" value="Genomic_DNA"/>
</dbReference>
<keyword evidence="3" id="KW-1185">Reference proteome</keyword>
<gene>
    <name evidence="2" type="ORF">NDU88_002420</name>
</gene>
<evidence type="ECO:0000313" key="2">
    <source>
        <dbReference type="EMBL" id="KAJ1207027.1"/>
    </source>
</evidence>
<feature type="region of interest" description="Disordered" evidence="1">
    <location>
        <begin position="32"/>
        <end position="66"/>
    </location>
</feature>
<comment type="caution">
    <text evidence="2">The sequence shown here is derived from an EMBL/GenBank/DDBJ whole genome shotgun (WGS) entry which is preliminary data.</text>
</comment>
<organism evidence="2 3">
    <name type="scientific">Pleurodeles waltl</name>
    <name type="common">Iberian ribbed newt</name>
    <dbReference type="NCBI Taxonomy" id="8319"/>
    <lineage>
        <taxon>Eukaryota</taxon>
        <taxon>Metazoa</taxon>
        <taxon>Chordata</taxon>
        <taxon>Craniata</taxon>
        <taxon>Vertebrata</taxon>
        <taxon>Euteleostomi</taxon>
        <taxon>Amphibia</taxon>
        <taxon>Batrachia</taxon>
        <taxon>Caudata</taxon>
        <taxon>Salamandroidea</taxon>
        <taxon>Salamandridae</taxon>
        <taxon>Pleurodelinae</taxon>
        <taxon>Pleurodeles</taxon>
    </lineage>
</organism>
<dbReference type="Proteomes" id="UP001066276">
    <property type="component" value="Chromosome 1_2"/>
</dbReference>
<name>A0AAV7W2C3_PLEWA</name>